<evidence type="ECO:0000256" key="1">
    <source>
        <dbReference type="ARBA" id="ARBA00004141"/>
    </source>
</evidence>
<feature type="domain" description="ABC transporter" evidence="16">
    <location>
        <begin position="1179"/>
        <end position="1417"/>
    </location>
</feature>
<keyword evidence="10 15" id="KW-1133">Transmembrane helix</keyword>
<evidence type="ECO:0000256" key="5">
    <source>
        <dbReference type="ARBA" id="ARBA00022692"/>
    </source>
</evidence>
<dbReference type="GO" id="GO:0008559">
    <property type="term" value="F:ABC-type xenobiotic transporter activity"/>
    <property type="evidence" value="ECO:0007669"/>
    <property type="project" value="UniProtKB-EC"/>
</dbReference>
<dbReference type="PROSITE" id="PS50893">
    <property type="entry name" value="ABC_TRANSPORTER_2"/>
    <property type="match status" value="2"/>
</dbReference>
<dbReference type="InterPro" id="IPR017871">
    <property type="entry name" value="ABC_transporter-like_CS"/>
</dbReference>
<keyword evidence="19" id="KW-1185">Reference proteome</keyword>
<feature type="transmembrane region" description="Helical" evidence="15">
    <location>
        <begin position="1001"/>
        <end position="1018"/>
    </location>
</feature>
<keyword evidence="5 15" id="KW-0812">Transmembrane</keyword>
<accession>A0AAV6UI25</accession>
<comment type="subcellular location">
    <subcellularLocation>
        <location evidence="1">Membrane</location>
        <topology evidence="1">Multi-pass membrane protein</topology>
    </subcellularLocation>
</comment>
<dbReference type="PROSITE" id="PS00211">
    <property type="entry name" value="ABC_TRANSPORTER_1"/>
    <property type="match status" value="2"/>
</dbReference>
<name>A0AAV6UI25_9ARAC</name>
<feature type="transmembrane region" description="Helical" evidence="15">
    <location>
        <begin position="468"/>
        <end position="490"/>
    </location>
</feature>
<dbReference type="CDD" id="cd18577">
    <property type="entry name" value="ABC_6TM_Pgp_ABCB1_D1_like"/>
    <property type="match status" value="1"/>
</dbReference>
<evidence type="ECO:0000313" key="19">
    <source>
        <dbReference type="Proteomes" id="UP000827092"/>
    </source>
</evidence>
<keyword evidence="12" id="KW-0325">Glycoprotein</keyword>
<dbReference type="FunFam" id="3.40.50.300:FF:000479">
    <property type="entry name" value="Multidrug resistance protein 1A"/>
    <property type="match status" value="1"/>
</dbReference>
<dbReference type="SUPFAM" id="SSF90123">
    <property type="entry name" value="ABC transporter transmembrane region"/>
    <property type="match status" value="2"/>
</dbReference>
<feature type="transmembrane region" description="Helical" evidence="15">
    <location>
        <begin position="184"/>
        <end position="211"/>
    </location>
</feature>
<evidence type="ECO:0000259" key="16">
    <source>
        <dbReference type="PROSITE" id="PS50893"/>
    </source>
</evidence>
<keyword evidence="11 15" id="KW-0472">Membrane</keyword>
<keyword evidence="4" id="KW-0813">Transport</keyword>
<dbReference type="CDD" id="cd18578">
    <property type="entry name" value="ABC_6TM_Pgp_ABCB1_D2_like"/>
    <property type="match status" value="1"/>
</dbReference>
<proteinExistence type="inferred from homology"/>
<evidence type="ECO:0000256" key="15">
    <source>
        <dbReference type="SAM" id="Phobius"/>
    </source>
</evidence>
<dbReference type="GO" id="GO:0005524">
    <property type="term" value="F:ATP binding"/>
    <property type="evidence" value="ECO:0007669"/>
    <property type="project" value="UniProtKB-KW"/>
</dbReference>
<dbReference type="Pfam" id="PF00664">
    <property type="entry name" value="ABC_membrane"/>
    <property type="match status" value="2"/>
</dbReference>
<evidence type="ECO:0000256" key="13">
    <source>
        <dbReference type="ARBA" id="ARBA00034018"/>
    </source>
</evidence>
<dbReference type="InterPro" id="IPR027417">
    <property type="entry name" value="P-loop_NTPase"/>
</dbReference>
<dbReference type="FunFam" id="3.40.50.300:FF:000205">
    <property type="entry name" value="ABC transporter B family member 4"/>
    <property type="match status" value="1"/>
</dbReference>
<dbReference type="InterPro" id="IPR039421">
    <property type="entry name" value="Type_1_exporter"/>
</dbReference>
<dbReference type="PROSITE" id="PS50929">
    <property type="entry name" value="ABC_TM1F"/>
    <property type="match status" value="2"/>
</dbReference>
<evidence type="ECO:0000256" key="3">
    <source>
        <dbReference type="ARBA" id="ARBA00012191"/>
    </source>
</evidence>
<dbReference type="GO" id="GO:0016887">
    <property type="term" value="F:ATP hydrolysis activity"/>
    <property type="evidence" value="ECO:0007669"/>
    <property type="project" value="InterPro"/>
</dbReference>
<keyword evidence="9" id="KW-1278">Translocase</keyword>
<dbReference type="SUPFAM" id="SSF52540">
    <property type="entry name" value="P-loop containing nucleoside triphosphate hydrolases"/>
    <property type="match status" value="2"/>
</dbReference>
<protein>
    <recommendedName>
        <fullName evidence="3">ABC-type xenobiotic transporter</fullName>
        <ecNumber evidence="3">7.6.2.2</ecNumber>
    </recommendedName>
</protein>
<dbReference type="Pfam" id="PF00005">
    <property type="entry name" value="ABC_tran"/>
    <property type="match status" value="2"/>
</dbReference>
<feature type="domain" description="ABC transmembrane type-1" evidence="17">
    <location>
        <begin position="858"/>
        <end position="1144"/>
    </location>
</feature>
<evidence type="ECO:0000256" key="8">
    <source>
        <dbReference type="ARBA" id="ARBA00022840"/>
    </source>
</evidence>
<keyword evidence="7" id="KW-0547">Nucleotide-binding</keyword>
<dbReference type="EMBL" id="JAFNEN010000406">
    <property type="protein sequence ID" value="KAG8183767.1"/>
    <property type="molecule type" value="Genomic_DNA"/>
</dbReference>
<evidence type="ECO:0000256" key="6">
    <source>
        <dbReference type="ARBA" id="ARBA00022737"/>
    </source>
</evidence>
<dbReference type="InterPro" id="IPR003439">
    <property type="entry name" value="ABC_transporter-like_ATP-bd"/>
</dbReference>
<evidence type="ECO:0000256" key="7">
    <source>
        <dbReference type="ARBA" id="ARBA00022741"/>
    </source>
</evidence>
<dbReference type="GO" id="GO:0015421">
    <property type="term" value="F:ABC-type oligopeptide transporter activity"/>
    <property type="evidence" value="ECO:0007669"/>
    <property type="project" value="TreeGrafter"/>
</dbReference>
<feature type="transmembrane region" description="Helical" evidence="15">
    <location>
        <begin position="898"/>
        <end position="925"/>
    </location>
</feature>
<dbReference type="InterPro" id="IPR011527">
    <property type="entry name" value="ABC1_TM_dom"/>
</dbReference>
<evidence type="ECO:0000256" key="12">
    <source>
        <dbReference type="ARBA" id="ARBA00023180"/>
    </source>
</evidence>
<dbReference type="FunFam" id="1.20.1560.10:FF:000121">
    <property type="entry name" value="ABC transporter B family member 9"/>
    <property type="match status" value="1"/>
</dbReference>
<feature type="transmembrane region" description="Helical" evidence="15">
    <location>
        <begin position="854"/>
        <end position="878"/>
    </location>
</feature>
<evidence type="ECO:0000259" key="17">
    <source>
        <dbReference type="PROSITE" id="PS50929"/>
    </source>
</evidence>
<dbReference type="GO" id="GO:0005743">
    <property type="term" value="C:mitochondrial inner membrane"/>
    <property type="evidence" value="ECO:0007669"/>
    <property type="project" value="TreeGrafter"/>
</dbReference>
<feature type="transmembrane region" description="Helical" evidence="15">
    <location>
        <begin position="248"/>
        <end position="273"/>
    </location>
</feature>
<comment type="caution">
    <text evidence="18">The sequence shown here is derived from an EMBL/GenBank/DDBJ whole genome shotgun (WGS) entry which is preliminary data.</text>
</comment>
<comment type="catalytic activity">
    <reaction evidence="13">
        <text>ATP + H2O + xenobioticSide 1 = ADP + phosphate + xenobioticSide 2.</text>
        <dbReference type="EC" id="7.6.2.2"/>
    </reaction>
</comment>
<dbReference type="CDD" id="cd03249">
    <property type="entry name" value="ABC_MTABC3_MDL1_MDL2"/>
    <property type="match status" value="2"/>
</dbReference>
<comment type="similarity">
    <text evidence="2">Belongs to the ABC transporter superfamily. ABCB family. Multidrug resistance exporter (TC 3.A.1.201) subfamily.</text>
</comment>
<dbReference type="Gene3D" id="3.40.50.300">
    <property type="entry name" value="P-loop containing nucleotide triphosphate hydrolases"/>
    <property type="match status" value="2"/>
</dbReference>
<dbReference type="InterPro" id="IPR003593">
    <property type="entry name" value="AAA+_ATPase"/>
</dbReference>
<dbReference type="Gene3D" id="1.20.1560.10">
    <property type="entry name" value="ABC transporter type 1, transmembrane domain"/>
    <property type="match status" value="1"/>
</dbReference>
<dbReference type="GO" id="GO:0090374">
    <property type="term" value="P:oligopeptide export from mitochondrion"/>
    <property type="evidence" value="ECO:0007669"/>
    <property type="project" value="TreeGrafter"/>
</dbReference>
<evidence type="ECO:0000313" key="18">
    <source>
        <dbReference type="EMBL" id="KAG8183767.1"/>
    </source>
</evidence>
<dbReference type="GO" id="GO:0017085">
    <property type="term" value="P:response to insecticide"/>
    <property type="evidence" value="ECO:0007669"/>
    <property type="project" value="UniProtKB-ARBA"/>
</dbReference>
<evidence type="ECO:0000256" key="11">
    <source>
        <dbReference type="ARBA" id="ARBA00023136"/>
    </source>
</evidence>
<dbReference type="Proteomes" id="UP000827092">
    <property type="component" value="Unassembled WGS sequence"/>
</dbReference>
<feature type="transmembrane region" description="Helical" evidence="15">
    <location>
        <begin position="425"/>
        <end position="448"/>
    </location>
</feature>
<evidence type="ECO:0000256" key="9">
    <source>
        <dbReference type="ARBA" id="ARBA00022967"/>
    </source>
</evidence>
<dbReference type="FunFam" id="1.20.1560.10:FF:000018">
    <property type="entry name" value="ATP-binding cassette subfamily B member 11"/>
    <property type="match status" value="1"/>
</dbReference>
<keyword evidence="6" id="KW-0677">Repeat</keyword>
<evidence type="ECO:0000256" key="10">
    <source>
        <dbReference type="ARBA" id="ARBA00022989"/>
    </source>
</evidence>
<sequence length="1420" mass="155979">MFRKKFENLINLSSKVLLDTSWWEMGEERKMADENTQLNPVSSLLGYKTLSENGIGNGGREQHINEAFEDSEIPYSIKNSSNHLEIPNIRVNDHSDRSAYIESYLSSPATPYIEINVKENGLPFMNNKFENMNLKNGANGNSNGLPPDKKESKKKKDTEDSTKESVPSIAFYSLFRYASNTDKCLMLVAVIIALISGAAMPATMVLFGTILDSFVDHHRMHNNLTALSMPTSDFNTDVFLHDVANLCLYISIIGCTVFCFNYIVVSFFSMAAANQAFKIRCMFMQSVLKQDIGWFDTNQTGDFASRLTGDLGRIQDGIGEKVGMCISFVSTTVLCVCCALFYGWKLTLVCLCIMPVLSIAMGIISKIQATVSGEELQAYGTAGAVAEEVLSSIRTVICFGGEEKEIERYNNCLIPASKKGVKRGLLTSIGAAMIWVCIYAGYALAFWYGVQLIVQGRDEPVPEYKPSTLIIVFFNVILGAMGIGQTAPYFEAFALAKGAAGKVFSIIERKPPIDSSSKSGRMPEVFYGNISLRDVHFKYPARPDVPILRGVTLNIDSGETVAFVGPSGCGKSTIVQLIQRFYDADEGRIEIDGNSVKDLNVGWLRDHIGLVGQEPVLFSTSISENICLGKPGASQEEVERAAKLANVHSFIESLPLKYETLVGERGTQLSGGQKQRIAIARALIKNPKILLLDEATSALDTESEAIVQAALDQASQGRTTIIVAHRLSTIRTADKIVALSNGVVMEVGTHEELMAKQGIYHQLVMTQTKEAEQEEEDSDEDILEEPATNYKSLERQLSVLSSGSNNSDASLPRRIGRTLSAASRRVRSATHKEKDEDKIEVPKTRLMKMCAPEWPYILVGAIAAMIMGLFTPIYGIVFGDILGILAEQNDRIINDISYYSLAFLAMAVSAGISCFLQTFMFSLAGEKLTSRLRKMVFTTIISQDVSWFDDPKNGVGSLCTRLTSDASNVQGATGSRISTALQALSTLVASIIIGLWFNYKIGIVVLCFIPLVLLATYLESRVISGHMLNEKSGTEQASKVAIEAIESIRTVASLHQEESFYNQFRNALYAPHKKSRKNSQIRGLTFGFAQSVPSFAYAASMYYGSILVADGELSYPDLFKVIEAVILGTAMVGQAVAFAPDYQKARVAAVRIFRLLDLKPKIDAFSKSGRFLEDVKGCIRFKNVRFNYPSRPKVKILRGLDLDIQPGQTVALVGSSGCGKSTCIQLIERFYDAPQGDVMLDDACVKDMNVANLRSHIGLVSQEPVLFSYSLKENIAYGDNSREVSMDEIIEAARQANIHNFITNLPQGYDTPVGDKGAQLSGGQKQRIAIARALLRNPKILLLDEATSALDAESEKVVQEALDKASSGRTCLIIAHRLTTIQNADMIVVIHKGQVVEKGTHQELINRRGHYFNLHNAHTS</sequence>
<feature type="transmembrane region" description="Helical" evidence="15">
    <location>
        <begin position="977"/>
        <end position="995"/>
    </location>
</feature>
<feature type="transmembrane region" description="Helical" evidence="15">
    <location>
        <begin position="322"/>
        <end position="342"/>
    </location>
</feature>
<keyword evidence="8" id="KW-0067">ATP-binding</keyword>
<dbReference type="PANTHER" id="PTHR43394">
    <property type="entry name" value="ATP-DEPENDENT PERMEASE MDL1, MITOCHONDRIAL"/>
    <property type="match status" value="1"/>
</dbReference>
<evidence type="ECO:0000256" key="4">
    <source>
        <dbReference type="ARBA" id="ARBA00022448"/>
    </source>
</evidence>
<reference evidence="18 19" key="1">
    <citation type="journal article" date="2022" name="Nat. Ecol. Evol.">
        <title>A masculinizing supergene underlies an exaggerated male reproductive morph in a spider.</title>
        <authorList>
            <person name="Hendrickx F."/>
            <person name="De Corte Z."/>
            <person name="Sonet G."/>
            <person name="Van Belleghem S.M."/>
            <person name="Kostlbacher S."/>
            <person name="Vangestel C."/>
        </authorList>
    </citation>
    <scope>NUCLEOTIDE SEQUENCE [LARGE SCALE GENOMIC DNA]</scope>
    <source>
        <strain evidence="18">W744_W776</strain>
    </source>
</reference>
<dbReference type="InterPro" id="IPR036640">
    <property type="entry name" value="ABC1_TM_sf"/>
</dbReference>
<dbReference type="EC" id="7.6.2.2" evidence="3"/>
<feature type="region of interest" description="Disordered" evidence="14">
    <location>
        <begin position="133"/>
        <end position="161"/>
    </location>
</feature>
<feature type="domain" description="ABC transmembrane type-1" evidence="17">
    <location>
        <begin position="187"/>
        <end position="495"/>
    </location>
</feature>
<dbReference type="GO" id="GO:0097254">
    <property type="term" value="P:renal tubular secretion"/>
    <property type="evidence" value="ECO:0007669"/>
    <property type="project" value="UniProtKB-ARBA"/>
</dbReference>
<organism evidence="18 19">
    <name type="scientific">Oedothorax gibbosus</name>
    <dbReference type="NCBI Taxonomy" id="931172"/>
    <lineage>
        <taxon>Eukaryota</taxon>
        <taxon>Metazoa</taxon>
        <taxon>Ecdysozoa</taxon>
        <taxon>Arthropoda</taxon>
        <taxon>Chelicerata</taxon>
        <taxon>Arachnida</taxon>
        <taxon>Araneae</taxon>
        <taxon>Araneomorphae</taxon>
        <taxon>Entelegynae</taxon>
        <taxon>Araneoidea</taxon>
        <taxon>Linyphiidae</taxon>
        <taxon>Erigoninae</taxon>
        <taxon>Oedothorax</taxon>
    </lineage>
</organism>
<gene>
    <name evidence="18" type="ORF">JTE90_002404</name>
</gene>
<feature type="compositionally biased region" description="Basic and acidic residues" evidence="14">
    <location>
        <begin position="147"/>
        <end position="161"/>
    </location>
</feature>
<evidence type="ECO:0000256" key="2">
    <source>
        <dbReference type="ARBA" id="ARBA00007577"/>
    </source>
</evidence>
<dbReference type="PANTHER" id="PTHR43394:SF27">
    <property type="entry name" value="ATP-DEPENDENT TRANSLOCASE ABCB1-LIKE"/>
    <property type="match status" value="1"/>
</dbReference>
<evidence type="ECO:0000256" key="14">
    <source>
        <dbReference type="SAM" id="MobiDB-lite"/>
    </source>
</evidence>
<dbReference type="SMART" id="SM00382">
    <property type="entry name" value="AAA"/>
    <property type="match status" value="2"/>
</dbReference>
<feature type="compositionally biased region" description="Polar residues" evidence="14">
    <location>
        <begin position="133"/>
        <end position="144"/>
    </location>
</feature>
<feature type="domain" description="ABC transporter" evidence="16">
    <location>
        <begin position="530"/>
        <end position="766"/>
    </location>
</feature>